<dbReference type="InterPro" id="IPR009080">
    <property type="entry name" value="tRNAsynth_Ia_anticodon-bd"/>
</dbReference>
<accession>A0A9P6B796</accession>
<reference evidence="1" key="1">
    <citation type="journal article" date="2020" name="Nat. Commun.">
        <title>Large-scale genome sequencing of mycorrhizal fungi provides insights into the early evolution of symbiotic traits.</title>
        <authorList>
            <person name="Miyauchi S."/>
            <person name="Kiss E."/>
            <person name="Kuo A."/>
            <person name="Drula E."/>
            <person name="Kohler A."/>
            <person name="Sanchez-Garcia M."/>
            <person name="Morin E."/>
            <person name="Andreopoulos B."/>
            <person name="Barry K.W."/>
            <person name="Bonito G."/>
            <person name="Buee M."/>
            <person name="Carver A."/>
            <person name="Chen C."/>
            <person name="Cichocki N."/>
            <person name="Clum A."/>
            <person name="Culley D."/>
            <person name="Crous P.W."/>
            <person name="Fauchery L."/>
            <person name="Girlanda M."/>
            <person name="Hayes R.D."/>
            <person name="Keri Z."/>
            <person name="LaButti K."/>
            <person name="Lipzen A."/>
            <person name="Lombard V."/>
            <person name="Magnuson J."/>
            <person name="Maillard F."/>
            <person name="Murat C."/>
            <person name="Nolan M."/>
            <person name="Ohm R.A."/>
            <person name="Pangilinan J."/>
            <person name="Pereira M.F."/>
            <person name="Perotto S."/>
            <person name="Peter M."/>
            <person name="Pfister S."/>
            <person name="Riley R."/>
            <person name="Sitrit Y."/>
            <person name="Stielow J.B."/>
            <person name="Szollosi G."/>
            <person name="Zifcakova L."/>
            <person name="Stursova M."/>
            <person name="Spatafora J.W."/>
            <person name="Tedersoo L."/>
            <person name="Vaario L.M."/>
            <person name="Yamada A."/>
            <person name="Yan M."/>
            <person name="Wang P."/>
            <person name="Xu J."/>
            <person name="Bruns T."/>
            <person name="Baldrian P."/>
            <person name="Vilgalys R."/>
            <person name="Dunand C."/>
            <person name="Henrissat B."/>
            <person name="Grigoriev I.V."/>
            <person name="Hibbett D."/>
            <person name="Nagy L.G."/>
            <person name="Martin F.M."/>
        </authorList>
    </citation>
    <scope>NUCLEOTIDE SEQUENCE</scope>
    <source>
        <strain evidence="1">UP504</strain>
    </source>
</reference>
<dbReference type="GO" id="GO:0006431">
    <property type="term" value="P:methionyl-tRNA aminoacylation"/>
    <property type="evidence" value="ECO:0007669"/>
    <property type="project" value="TreeGrafter"/>
</dbReference>
<name>A0A9P6B796_9AGAM</name>
<dbReference type="AlphaFoldDB" id="A0A9P6B796"/>
<dbReference type="Proteomes" id="UP000886523">
    <property type="component" value="Unassembled WGS sequence"/>
</dbReference>
<dbReference type="PANTHER" id="PTHR45765:SF1">
    <property type="entry name" value="METHIONINE--TRNA LIGASE, CYTOPLASMIC"/>
    <property type="match status" value="1"/>
</dbReference>
<dbReference type="GO" id="GO:0005524">
    <property type="term" value="F:ATP binding"/>
    <property type="evidence" value="ECO:0007669"/>
    <property type="project" value="InterPro"/>
</dbReference>
<dbReference type="GO" id="GO:0004825">
    <property type="term" value="F:methionine-tRNA ligase activity"/>
    <property type="evidence" value="ECO:0007669"/>
    <property type="project" value="InterPro"/>
</dbReference>
<evidence type="ECO:0000313" key="2">
    <source>
        <dbReference type="Proteomes" id="UP000886523"/>
    </source>
</evidence>
<organism evidence="1 2">
    <name type="scientific">Hydnum rufescens UP504</name>
    <dbReference type="NCBI Taxonomy" id="1448309"/>
    <lineage>
        <taxon>Eukaryota</taxon>
        <taxon>Fungi</taxon>
        <taxon>Dikarya</taxon>
        <taxon>Basidiomycota</taxon>
        <taxon>Agaricomycotina</taxon>
        <taxon>Agaricomycetes</taxon>
        <taxon>Cantharellales</taxon>
        <taxon>Hydnaceae</taxon>
        <taxon>Hydnum</taxon>
    </lineage>
</organism>
<comment type="caution">
    <text evidence="1">The sequence shown here is derived from an EMBL/GenBank/DDBJ whole genome shotgun (WGS) entry which is preliminary data.</text>
</comment>
<gene>
    <name evidence="1" type="ORF">BS47DRAFT_1388966</name>
</gene>
<dbReference type="EMBL" id="MU128924">
    <property type="protein sequence ID" value="KAF9518562.1"/>
    <property type="molecule type" value="Genomic_DNA"/>
</dbReference>
<evidence type="ECO:0000313" key="1">
    <source>
        <dbReference type="EMBL" id="KAF9518562.1"/>
    </source>
</evidence>
<protein>
    <submittedName>
        <fullName evidence="1">Uncharacterized protein</fullName>
    </submittedName>
</protein>
<sequence>MFSWNDFIVTNNNVLLNNFSNFINQVTKFISSKFDGVILESGVFIETDIGKLDLTFLSDLNGPLKEYIHSMEVIKI</sequence>
<dbReference type="GO" id="GO:0017101">
    <property type="term" value="C:aminoacyl-tRNA synthetase multienzyme complex"/>
    <property type="evidence" value="ECO:0007669"/>
    <property type="project" value="TreeGrafter"/>
</dbReference>
<dbReference type="Gene3D" id="1.10.730.10">
    <property type="entry name" value="Isoleucyl-tRNA Synthetase, Domain 1"/>
    <property type="match status" value="1"/>
</dbReference>
<dbReference type="InterPro" id="IPR023458">
    <property type="entry name" value="Met-tRNA_ligase_1"/>
</dbReference>
<proteinExistence type="predicted"/>
<dbReference type="OrthoDB" id="5844513at2759"/>
<keyword evidence="2" id="KW-1185">Reference proteome</keyword>
<dbReference type="GO" id="GO:0005829">
    <property type="term" value="C:cytosol"/>
    <property type="evidence" value="ECO:0007669"/>
    <property type="project" value="TreeGrafter"/>
</dbReference>
<dbReference type="SUPFAM" id="SSF47323">
    <property type="entry name" value="Anticodon-binding domain of a subclass of class I aminoacyl-tRNA synthetases"/>
    <property type="match status" value="1"/>
</dbReference>
<dbReference type="PANTHER" id="PTHR45765">
    <property type="entry name" value="METHIONINE--TRNA LIGASE"/>
    <property type="match status" value="1"/>
</dbReference>